<accession>A0A976MAG5</accession>
<evidence type="ECO:0000256" key="1">
    <source>
        <dbReference type="SAM" id="MobiDB-lite"/>
    </source>
</evidence>
<dbReference type="InterPro" id="IPR011421">
    <property type="entry name" value="BCNT-C"/>
</dbReference>
<reference evidence="3" key="1">
    <citation type="submission" date="2022-07" db="EMBL/GenBank/DDBJ databases">
        <title>Evaluation of T. orientalis genome assembly methods using nanopore sequencing and analysis of variation between genomes.</title>
        <authorList>
            <person name="Yam J."/>
            <person name="Micallef M.L."/>
            <person name="Liu M."/>
            <person name="Djordjevic S.P."/>
            <person name="Bogema D.R."/>
            <person name="Jenkins C."/>
        </authorList>
    </citation>
    <scope>NUCLEOTIDE SEQUENCE</scope>
    <source>
        <strain evidence="3">Goon Nure</strain>
    </source>
</reference>
<protein>
    <submittedName>
        <fullName evidence="3">Cytochrome c oxidase copper chaperone, Dopuin</fullName>
    </submittedName>
</protein>
<dbReference type="PROSITE" id="PS51279">
    <property type="entry name" value="BCNT_C"/>
    <property type="match status" value="1"/>
</dbReference>
<gene>
    <name evidence="3" type="ORF">MACK_001780</name>
</gene>
<dbReference type="GO" id="GO:0000812">
    <property type="term" value="C:Swr1 complex"/>
    <property type="evidence" value="ECO:0007669"/>
    <property type="project" value="TreeGrafter"/>
</dbReference>
<dbReference type="PANTHER" id="PTHR48407:SF1">
    <property type="entry name" value="CRANIOFACIAL DEVELOPMENT PROTEIN 1"/>
    <property type="match status" value="1"/>
</dbReference>
<organism evidence="3 4">
    <name type="scientific">Theileria orientalis</name>
    <dbReference type="NCBI Taxonomy" id="68886"/>
    <lineage>
        <taxon>Eukaryota</taxon>
        <taxon>Sar</taxon>
        <taxon>Alveolata</taxon>
        <taxon>Apicomplexa</taxon>
        <taxon>Aconoidasida</taxon>
        <taxon>Piroplasmida</taxon>
        <taxon>Theileriidae</taxon>
        <taxon>Theileria</taxon>
    </lineage>
</organism>
<name>A0A976MAG5_THEOR</name>
<evidence type="ECO:0000313" key="4">
    <source>
        <dbReference type="Proteomes" id="UP000244811"/>
    </source>
</evidence>
<feature type="domain" description="BCNT-C" evidence="2">
    <location>
        <begin position="189"/>
        <end position="262"/>
    </location>
</feature>
<sequence length="262" mass="30777">MTTILDAEFGSDDDDSDYTLSETSSESDDDEKSDRKLKREEKKRKEREKLLQKVNDMFTDMLKQSDVSYKHPESKDKDDFMLQFHKKAPPDSKINNVKQFESYLDKSSSRVFKENLQLDIRDFKTKCHKTPNAEKLEMIKNAVAVKDADPVTVKTTYKFAGTTYEVMDKVDKTSRKYSNYLKQKEKELGGNFSFLDEMYSKLGPAPTLSAVSKSGLDWNKYKDDHNLESSLKRNYHHLKEQAFLERATWNEYERQLRARRQQ</sequence>
<dbReference type="InterPro" id="IPR027124">
    <property type="entry name" value="Swc5/CFDP1/2"/>
</dbReference>
<dbReference type="AlphaFoldDB" id="A0A976MAG5"/>
<proteinExistence type="predicted"/>
<dbReference type="Proteomes" id="UP000244811">
    <property type="component" value="Chromosome 3"/>
</dbReference>
<dbReference type="PANTHER" id="PTHR48407">
    <property type="entry name" value="CRANIOFACIAL DEVELOPMENT PROTEIN 1"/>
    <property type="match status" value="1"/>
</dbReference>
<dbReference type="Pfam" id="PF07572">
    <property type="entry name" value="BCNT"/>
    <property type="match status" value="1"/>
</dbReference>
<evidence type="ECO:0000259" key="2">
    <source>
        <dbReference type="PROSITE" id="PS51279"/>
    </source>
</evidence>
<feature type="region of interest" description="Disordered" evidence="1">
    <location>
        <begin position="1"/>
        <end position="47"/>
    </location>
</feature>
<dbReference type="EMBL" id="CP056070">
    <property type="protein sequence ID" value="UKK00969.1"/>
    <property type="molecule type" value="Genomic_DNA"/>
</dbReference>
<evidence type="ECO:0000313" key="3">
    <source>
        <dbReference type="EMBL" id="UKK00969.1"/>
    </source>
</evidence>